<evidence type="ECO:0000313" key="2">
    <source>
        <dbReference type="Proteomes" id="UP000036681"/>
    </source>
</evidence>
<dbReference type="AlphaFoldDB" id="A0A0M3IMV5"/>
<feature type="compositionally biased region" description="Basic and acidic residues" evidence="1">
    <location>
        <begin position="1"/>
        <end position="12"/>
    </location>
</feature>
<proteinExistence type="predicted"/>
<feature type="region of interest" description="Disordered" evidence="1">
    <location>
        <begin position="1"/>
        <end position="24"/>
    </location>
</feature>
<reference evidence="3" key="1">
    <citation type="submission" date="2017-02" db="UniProtKB">
        <authorList>
            <consortium name="WormBaseParasite"/>
        </authorList>
    </citation>
    <scope>IDENTIFICATION</scope>
</reference>
<name>A0A0M3IMV5_ASCLU</name>
<sequence length="67" mass="7488">MSAERDLGRARTADLLSHSMAPSGAKDVRHVISGGLEPPTFCVLDRCDDHYTTRSRDDVEIRPKHLK</sequence>
<evidence type="ECO:0000256" key="1">
    <source>
        <dbReference type="SAM" id="MobiDB-lite"/>
    </source>
</evidence>
<accession>A0A0M3IMV5</accession>
<dbReference type="WBParaSite" id="ALUE_0002008301-mRNA-1">
    <property type="protein sequence ID" value="ALUE_0002008301-mRNA-1"/>
    <property type="gene ID" value="ALUE_0002008301"/>
</dbReference>
<evidence type="ECO:0000313" key="3">
    <source>
        <dbReference type="WBParaSite" id="ALUE_0002008301-mRNA-1"/>
    </source>
</evidence>
<keyword evidence="2" id="KW-1185">Reference proteome</keyword>
<protein>
    <submittedName>
        <fullName evidence="3">Uncharacterized protein</fullName>
    </submittedName>
</protein>
<organism evidence="2 3">
    <name type="scientific">Ascaris lumbricoides</name>
    <name type="common">Giant roundworm</name>
    <dbReference type="NCBI Taxonomy" id="6252"/>
    <lineage>
        <taxon>Eukaryota</taxon>
        <taxon>Metazoa</taxon>
        <taxon>Ecdysozoa</taxon>
        <taxon>Nematoda</taxon>
        <taxon>Chromadorea</taxon>
        <taxon>Rhabditida</taxon>
        <taxon>Spirurina</taxon>
        <taxon>Ascaridomorpha</taxon>
        <taxon>Ascaridoidea</taxon>
        <taxon>Ascarididae</taxon>
        <taxon>Ascaris</taxon>
    </lineage>
</organism>
<dbReference type="Proteomes" id="UP000036681">
    <property type="component" value="Unplaced"/>
</dbReference>